<dbReference type="EMBL" id="CAIT01000006">
    <property type="protein sequence ID" value="CCH53226.1"/>
    <property type="molecule type" value="Genomic_DNA"/>
</dbReference>
<dbReference type="Proteomes" id="UP000009309">
    <property type="component" value="Unassembled WGS sequence"/>
</dbReference>
<accession>I2GH51</accession>
<dbReference type="AlphaFoldDB" id="I2GH51"/>
<evidence type="ECO:0000313" key="1">
    <source>
        <dbReference type="EMBL" id="CCH53226.1"/>
    </source>
</evidence>
<name>I2GH51_9BACT</name>
<sequence>MKHQIVNATLQSGQIAQPIRKTIVDVLRWNGKFKTIRINYPSLMNGPPQRFKGAQKLKGMLEI</sequence>
<proteinExistence type="predicted"/>
<organism evidence="1 2">
    <name type="scientific">Fibrisoma limi BUZ 3</name>
    <dbReference type="NCBI Taxonomy" id="1185876"/>
    <lineage>
        <taxon>Bacteria</taxon>
        <taxon>Pseudomonadati</taxon>
        <taxon>Bacteroidota</taxon>
        <taxon>Cytophagia</taxon>
        <taxon>Cytophagales</taxon>
        <taxon>Spirosomataceae</taxon>
        <taxon>Fibrisoma</taxon>
    </lineage>
</organism>
<gene>
    <name evidence="1" type="ORF">BN8_02304</name>
</gene>
<reference evidence="1 2" key="1">
    <citation type="journal article" date="2012" name="J. Bacteriol.">
        <title>Genome Sequence of the Filamentous Bacterium Fibrisoma limi BUZ 3T.</title>
        <authorList>
            <person name="Filippini M."/>
            <person name="Qi W."/>
            <person name="Jaenicke S."/>
            <person name="Goesmann A."/>
            <person name="Smits T.H."/>
            <person name="Bagheri H.C."/>
        </authorList>
    </citation>
    <scope>NUCLEOTIDE SEQUENCE [LARGE SCALE GENOMIC DNA]</scope>
    <source>
        <strain evidence="2">BUZ 3T</strain>
    </source>
</reference>
<keyword evidence="2" id="KW-1185">Reference proteome</keyword>
<comment type="caution">
    <text evidence="1">The sequence shown here is derived from an EMBL/GenBank/DDBJ whole genome shotgun (WGS) entry which is preliminary data.</text>
</comment>
<protein>
    <submittedName>
        <fullName evidence="1">Uncharacterized protein</fullName>
    </submittedName>
</protein>
<dbReference type="RefSeq" id="WP_009281810.1">
    <property type="nucleotide sequence ID" value="NZ_CAIT01000006.1"/>
</dbReference>
<evidence type="ECO:0000313" key="2">
    <source>
        <dbReference type="Proteomes" id="UP000009309"/>
    </source>
</evidence>